<dbReference type="Pfam" id="PF00512">
    <property type="entry name" value="HisKA"/>
    <property type="match status" value="1"/>
</dbReference>
<evidence type="ECO:0000256" key="17">
    <source>
        <dbReference type="SAM" id="MobiDB-lite"/>
    </source>
</evidence>
<feature type="region of interest" description="Disordered" evidence="17">
    <location>
        <begin position="1"/>
        <end position="22"/>
    </location>
</feature>
<dbReference type="Pfam" id="PF02518">
    <property type="entry name" value="HATPase_c"/>
    <property type="match status" value="1"/>
</dbReference>
<dbReference type="Gene3D" id="1.20.120.160">
    <property type="entry name" value="HPT domain"/>
    <property type="match status" value="1"/>
</dbReference>
<evidence type="ECO:0000256" key="7">
    <source>
        <dbReference type="ARBA" id="ARBA00022692"/>
    </source>
</evidence>
<dbReference type="InterPro" id="IPR036641">
    <property type="entry name" value="HPT_dom_sf"/>
</dbReference>
<feature type="domain" description="HPt" evidence="20">
    <location>
        <begin position="814"/>
        <end position="908"/>
    </location>
</feature>
<dbReference type="Pfam" id="PF01627">
    <property type="entry name" value="Hpt"/>
    <property type="match status" value="1"/>
</dbReference>
<keyword evidence="5 15" id="KW-0597">Phosphoprotein</keyword>
<feature type="domain" description="Histidine kinase" evidence="18">
    <location>
        <begin position="389"/>
        <end position="614"/>
    </location>
</feature>
<dbReference type="PROSITE" id="PS50894">
    <property type="entry name" value="HPT"/>
    <property type="match status" value="1"/>
</dbReference>
<keyword evidence="8" id="KW-0547">Nucleotide-binding</keyword>
<dbReference type="InterPro" id="IPR008207">
    <property type="entry name" value="Sig_transdc_His_kin_Hpt_dom"/>
</dbReference>
<evidence type="ECO:0000256" key="16">
    <source>
        <dbReference type="SAM" id="Coils"/>
    </source>
</evidence>
<dbReference type="SUPFAM" id="SSF52172">
    <property type="entry name" value="CheY-like"/>
    <property type="match status" value="1"/>
</dbReference>
<comment type="caution">
    <text evidence="21">The sequence shown here is derived from an EMBL/GenBank/DDBJ whole genome shotgun (WGS) entry which is preliminary data.</text>
</comment>
<proteinExistence type="predicted"/>
<dbReference type="InterPro" id="IPR036890">
    <property type="entry name" value="HATPase_C_sf"/>
</dbReference>
<protein>
    <recommendedName>
        <fullName evidence="3">histidine kinase</fullName>
        <ecNumber evidence="3">2.7.13.3</ecNumber>
    </recommendedName>
</protein>
<evidence type="ECO:0000256" key="8">
    <source>
        <dbReference type="ARBA" id="ARBA00022741"/>
    </source>
</evidence>
<evidence type="ECO:0000256" key="9">
    <source>
        <dbReference type="ARBA" id="ARBA00022777"/>
    </source>
</evidence>
<dbReference type="InterPro" id="IPR003018">
    <property type="entry name" value="GAF"/>
</dbReference>
<dbReference type="PANTHER" id="PTHR45339:SF1">
    <property type="entry name" value="HYBRID SIGNAL TRANSDUCTION HISTIDINE KINASE J"/>
    <property type="match status" value="1"/>
</dbReference>
<keyword evidence="9" id="KW-0418">Kinase</keyword>
<dbReference type="Pfam" id="PF00072">
    <property type="entry name" value="Response_reg"/>
    <property type="match status" value="1"/>
</dbReference>
<keyword evidence="22" id="KW-1185">Reference proteome</keyword>
<dbReference type="Gene3D" id="3.30.450.40">
    <property type="match status" value="1"/>
</dbReference>
<dbReference type="PROSITE" id="PS50109">
    <property type="entry name" value="HIS_KIN"/>
    <property type="match status" value="1"/>
</dbReference>
<dbReference type="Gene3D" id="3.30.565.10">
    <property type="entry name" value="Histidine kinase-like ATPase, C-terminal domain"/>
    <property type="match status" value="1"/>
</dbReference>
<feature type="domain" description="Response regulatory" evidence="19">
    <location>
        <begin position="644"/>
        <end position="765"/>
    </location>
</feature>
<dbReference type="SMART" id="SM00448">
    <property type="entry name" value="REC"/>
    <property type="match status" value="1"/>
</dbReference>
<organism evidence="21 22">
    <name type="scientific">Azospirillum rugosum</name>
    <dbReference type="NCBI Taxonomy" id="416170"/>
    <lineage>
        <taxon>Bacteria</taxon>
        <taxon>Pseudomonadati</taxon>
        <taxon>Pseudomonadota</taxon>
        <taxon>Alphaproteobacteria</taxon>
        <taxon>Rhodospirillales</taxon>
        <taxon>Azospirillaceae</taxon>
        <taxon>Azospirillum</taxon>
    </lineage>
</organism>
<gene>
    <name evidence="21" type="ORF">J2851_003534</name>
</gene>
<dbReference type="InterPro" id="IPR036097">
    <property type="entry name" value="HisK_dim/P_sf"/>
</dbReference>
<keyword evidence="13" id="KW-0472">Membrane</keyword>
<dbReference type="InterPro" id="IPR003594">
    <property type="entry name" value="HATPase_dom"/>
</dbReference>
<evidence type="ECO:0000256" key="11">
    <source>
        <dbReference type="ARBA" id="ARBA00022989"/>
    </source>
</evidence>
<dbReference type="CDD" id="cd00088">
    <property type="entry name" value="HPT"/>
    <property type="match status" value="1"/>
</dbReference>
<dbReference type="SMART" id="SM00065">
    <property type="entry name" value="GAF"/>
    <property type="match status" value="1"/>
</dbReference>
<dbReference type="SMART" id="SM00388">
    <property type="entry name" value="HisKA"/>
    <property type="match status" value="1"/>
</dbReference>
<dbReference type="SMART" id="SM00387">
    <property type="entry name" value="HATPase_c"/>
    <property type="match status" value="1"/>
</dbReference>
<dbReference type="InterPro" id="IPR011006">
    <property type="entry name" value="CheY-like_superfamily"/>
</dbReference>
<dbReference type="InterPro" id="IPR004358">
    <property type="entry name" value="Sig_transdc_His_kin-like_C"/>
</dbReference>
<dbReference type="PRINTS" id="PR00344">
    <property type="entry name" value="BCTRLSENSOR"/>
</dbReference>
<dbReference type="Gene3D" id="3.40.50.2300">
    <property type="match status" value="1"/>
</dbReference>
<dbReference type="CDD" id="cd17546">
    <property type="entry name" value="REC_hyHK_CKI1_RcsC-like"/>
    <property type="match status" value="1"/>
</dbReference>
<dbReference type="InterPro" id="IPR005467">
    <property type="entry name" value="His_kinase_dom"/>
</dbReference>
<dbReference type="SUPFAM" id="SSF55874">
    <property type="entry name" value="ATPase domain of HSP90 chaperone/DNA topoisomerase II/histidine kinase"/>
    <property type="match status" value="1"/>
</dbReference>
<dbReference type="Gene3D" id="1.10.287.130">
    <property type="match status" value="1"/>
</dbReference>
<comment type="subcellular location">
    <subcellularLocation>
        <location evidence="2">Cell membrane</location>
        <topology evidence="2">Multi-pass membrane protein</topology>
    </subcellularLocation>
</comment>
<evidence type="ECO:0000259" key="18">
    <source>
        <dbReference type="PROSITE" id="PS50109"/>
    </source>
</evidence>
<dbReference type="RefSeq" id="WP_209767673.1">
    <property type="nucleotide sequence ID" value="NZ_JAGINP010000012.1"/>
</dbReference>
<feature type="modified residue" description="Phosphohistidine" evidence="14">
    <location>
        <position position="854"/>
    </location>
</feature>
<dbReference type="SUPFAM" id="SSF47226">
    <property type="entry name" value="Histidine-containing phosphotransfer domain, HPT domain"/>
    <property type="match status" value="1"/>
</dbReference>
<evidence type="ECO:0000313" key="21">
    <source>
        <dbReference type="EMBL" id="MBP2293750.1"/>
    </source>
</evidence>
<dbReference type="Proteomes" id="UP000781958">
    <property type="component" value="Unassembled WGS sequence"/>
</dbReference>
<dbReference type="EC" id="2.7.13.3" evidence="3"/>
<keyword evidence="6" id="KW-0808">Transferase</keyword>
<dbReference type="InterPro" id="IPR003661">
    <property type="entry name" value="HisK_dim/P_dom"/>
</dbReference>
<name>A0ABS4SMJ3_9PROT</name>
<dbReference type="Pfam" id="PF01590">
    <property type="entry name" value="GAF"/>
    <property type="match status" value="1"/>
</dbReference>
<evidence type="ECO:0000256" key="13">
    <source>
        <dbReference type="ARBA" id="ARBA00023136"/>
    </source>
</evidence>
<keyword evidence="11" id="KW-1133">Transmembrane helix</keyword>
<dbReference type="PROSITE" id="PS50110">
    <property type="entry name" value="RESPONSE_REGULATORY"/>
    <property type="match status" value="1"/>
</dbReference>
<keyword evidence="10" id="KW-0067">ATP-binding</keyword>
<evidence type="ECO:0000256" key="12">
    <source>
        <dbReference type="ARBA" id="ARBA00023012"/>
    </source>
</evidence>
<evidence type="ECO:0000256" key="6">
    <source>
        <dbReference type="ARBA" id="ARBA00022679"/>
    </source>
</evidence>
<evidence type="ECO:0000256" key="1">
    <source>
        <dbReference type="ARBA" id="ARBA00000085"/>
    </source>
</evidence>
<keyword evidence="4" id="KW-1003">Cell membrane</keyword>
<evidence type="ECO:0000256" key="2">
    <source>
        <dbReference type="ARBA" id="ARBA00004651"/>
    </source>
</evidence>
<keyword evidence="7" id="KW-0812">Transmembrane</keyword>
<comment type="catalytic activity">
    <reaction evidence="1">
        <text>ATP + protein L-histidine = ADP + protein N-phospho-L-histidine.</text>
        <dbReference type="EC" id="2.7.13.3"/>
    </reaction>
</comment>
<dbReference type="EMBL" id="JAGINP010000012">
    <property type="protein sequence ID" value="MBP2293750.1"/>
    <property type="molecule type" value="Genomic_DNA"/>
</dbReference>
<evidence type="ECO:0000256" key="3">
    <source>
        <dbReference type="ARBA" id="ARBA00012438"/>
    </source>
</evidence>
<sequence length="908" mass="97297">MSGDGAAAVLDGPAPMHDAGTPAATLAELPGHHLSVEADTPEAVVQALFASNPALPGLILTRGGAFTGLRARGGALDTEPLRLNAADAIGTAAERILARPPERLLDPVVVAHAGGHLQLVEASAVLRAVARTAERAGAEVRSLRAELQSCAERLDATGRTLQDIQQRQADETQGHARTEQALRDHRQRLLRQTMALHDIARLESVRGSDFDQALRDIALIIAFTLNVDRVAVWTLSETSEGLEATPVAGHGVRAWNAEPFPIARFPLYLQTLIRERSLVANDVAEDIRLGELLETVLRPAGVMSLVHLCVKVEGRPLALLRCEHRRLPRPWSDDEVNFIEAATTFVALVAIGQERNRAVQALHDSEQRLRQAKDQAEAATQAKSDFLATMSHEIRTPMNGVLGMLEILGRSRLDADQERSVAVIRESSLSLMRIINDILDFSKIEAGKLDLDLVPMRLREVVDGVVATLGSTAQKKGLTLTGTVDPAIPPWLVGDPMRLRQILLNFANNAIKFTGEGRITLDARALPPGDGDGDGQAVLRITVSDTGIGLTREQVDRLFQPFVQAEQSTARRFGGTGLGLSICRMLVHLMGGRIGVDSEPGRGSAFWIELTLPVAEKGAETGARGTGSAAPWGDALPKLAPDGPILVADDHPINREVIARQLQQLGCTADTVNDGREAFEALERRDYVLLLTDWDMPEMDGLELTRAIRAREVARGQGTGRLPIVGITANAFAGEVERCMAVGMDDCLTKPVDTARLGQCLARWIPLADASAAADDDDDEEENAFPPSPPPPEPPRGEGAAIDVRGFRDLLGDDRDAIRGLLNRYLQASAPVYAQLRAAMEARQSADAVRSHAHALKGASGMVRASALAAVCLTIEKAAGSADWAAIDASSPALAQAWDAVDAFVAAF</sequence>
<dbReference type="InterPro" id="IPR001789">
    <property type="entry name" value="Sig_transdc_resp-reg_receiver"/>
</dbReference>
<dbReference type="InterPro" id="IPR029016">
    <property type="entry name" value="GAF-like_dom_sf"/>
</dbReference>
<feature type="compositionally biased region" description="Acidic residues" evidence="17">
    <location>
        <begin position="774"/>
        <end position="783"/>
    </location>
</feature>
<evidence type="ECO:0000259" key="20">
    <source>
        <dbReference type="PROSITE" id="PS50894"/>
    </source>
</evidence>
<keyword evidence="12" id="KW-0902">Two-component regulatory system</keyword>
<evidence type="ECO:0000256" key="14">
    <source>
        <dbReference type="PROSITE-ProRule" id="PRU00110"/>
    </source>
</evidence>
<evidence type="ECO:0000256" key="5">
    <source>
        <dbReference type="ARBA" id="ARBA00022553"/>
    </source>
</evidence>
<dbReference type="PANTHER" id="PTHR45339">
    <property type="entry name" value="HYBRID SIGNAL TRANSDUCTION HISTIDINE KINASE J"/>
    <property type="match status" value="1"/>
</dbReference>
<feature type="modified residue" description="4-aspartylphosphate" evidence="15">
    <location>
        <position position="693"/>
    </location>
</feature>
<dbReference type="SUPFAM" id="SSF55781">
    <property type="entry name" value="GAF domain-like"/>
    <property type="match status" value="1"/>
</dbReference>
<evidence type="ECO:0000256" key="15">
    <source>
        <dbReference type="PROSITE-ProRule" id="PRU00169"/>
    </source>
</evidence>
<reference evidence="21 22" key="1">
    <citation type="submission" date="2021-03" db="EMBL/GenBank/DDBJ databases">
        <title>Genomic Encyclopedia of Type Strains, Phase III (KMG-III): the genomes of soil and plant-associated and newly described type strains.</title>
        <authorList>
            <person name="Whitman W."/>
        </authorList>
    </citation>
    <scope>NUCLEOTIDE SEQUENCE [LARGE SCALE GENOMIC DNA]</scope>
    <source>
        <strain evidence="21 22">IMMIB AFH-6</strain>
    </source>
</reference>
<feature type="region of interest" description="Disordered" evidence="17">
    <location>
        <begin position="771"/>
        <end position="800"/>
    </location>
</feature>
<feature type="coiled-coil region" evidence="16">
    <location>
        <begin position="355"/>
        <end position="382"/>
    </location>
</feature>
<dbReference type="CDD" id="cd16922">
    <property type="entry name" value="HATPase_EvgS-ArcB-TorS-like"/>
    <property type="match status" value="1"/>
</dbReference>
<dbReference type="SUPFAM" id="SSF47384">
    <property type="entry name" value="Homodimeric domain of signal transducing histidine kinase"/>
    <property type="match status" value="1"/>
</dbReference>
<evidence type="ECO:0000259" key="19">
    <source>
        <dbReference type="PROSITE" id="PS50110"/>
    </source>
</evidence>
<evidence type="ECO:0000313" key="22">
    <source>
        <dbReference type="Proteomes" id="UP000781958"/>
    </source>
</evidence>
<dbReference type="CDD" id="cd00082">
    <property type="entry name" value="HisKA"/>
    <property type="match status" value="1"/>
</dbReference>
<evidence type="ECO:0000256" key="10">
    <source>
        <dbReference type="ARBA" id="ARBA00022840"/>
    </source>
</evidence>
<keyword evidence="16" id="KW-0175">Coiled coil</keyword>
<evidence type="ECO:0000256" key="4">
    <source>
        <dbReference type="ARBA" id="ARBA00022475"/>
    </source>
</evidence>
<accession>A0ABS4SMJ3</accession>